<dbReference type="Gene3D" id="3.40.50.150">
    <property type="entry name" value="Vaccinia Virus protein VP39"/>
    <property type="match status" value="1"/>
</dbReference>
<dbReference type="PANTHER" id="PTHR36510">
    <property type="entry name" value="GLUTAMATE--CYSTEINE LIGASE 2-RELATED"/>
    <property type="match status" value="1"/>
</dbReference>
<dbReference type="SUPFAM" id="SSF55931">
    <property type="entry name" value="Glutamine synthetase/guanido kinase"/>
    <property type="match status" value="1"/>
</dbReference>
<dbReference type="Proteomes" id="UP000002157">
    <property type="component" value="Chromosome"/>
</dbReference>
<dbReference type="GO" id="GO:0008757">
    <property type="term" value="F:S-adenosylmethionine-dependent methyltransferase activity"/>
    <property type="evidence" value="ECO:0007669"/>
    <property type="project" value="UniProtKB-ARBA"/>
</dbReference>
<evidence type="ECO:0000313" key="5">
    <source>
        <dbReference type="EMBL" id="ABY98870.1"/>
    </source>
</evidence>
<keyword evidence="2" id="KW-0808">Transferase</keyword>
<evidence type="ECO:0000256" key="2">
    <source>
        <dbReference type="ARBA" id="ARBA00022679"/>
    </source>
</evidence>
<evidence type="ECO:0000313" key="6">
    <source>
        <dbReference type="Proteomes" id="UP000002157"/>
    </source>
</evidence>
<keyword evidence="3" id="KW-0949">S-adenosyl-L-methionine</keyword>
<organism evidence="5 6">
    <name type="scientific">Pseudomonas putida (strain GB-1)</name>
    <dbReference type="NCBI Taxonomy" id="76869"/>
    <lineage>
        <taxon>Bacteria</taxon>
        <taxon>Pseudomonadati</taxon>
        <taxon>Pseudomonadota</taxon>
        <taxon>Gammaproteobacteria</taxon>
        <taxon>Pseudomonadales</taxon>
        <taxon>Pseudomonadaceae</taxon>
        <taxon>Pseudomonas</taxon>
    </lineage>
</organism>
<dbReference type="eggNOG" id="COG2890">
    <property type="taxonomic scope" value="Bacteria"/>
</dbReference>
<dbReference type="InterPro" id="IPR014746">
    <property type="entry name" value="Gln_synth/guanido_kin_cat_dom"/>
</dbReference>
<accession>B0KFE7</accession>
<dbReference type="GO" id="GO:0004357">
    <property type="term" value="F:glutamate-cysteine ligase activity"/>
    <property type="evidence" value="ECO:0007669"/>
    <property type="project" value="InterPro"/>
</dbReference>
<dbReference type="InterPro" id="IPR007848">
    <property type="entry name" value="Small_mtfrase_dom"/>
</dbReference>
<dbReference type="Gene3D" id="3.30.590.20">
    <property type="match status" value="1"/>
</dbReference>
<dbReference type="EMBL" id="CP000926">
    <property type="protein sequence ID" value="ABY98870.1"/>
    <property type="molecule type" value="Genomic_DNA"/>
</dbReference>
<proteinExistence type="predicted"/>
<dbReference type="InterPro" id="IPR029063">
    <property type="entry name" value="SAM-dependent_MTases_sf"/>
</dbReference>
<dbReference type="GO" id="GO:0003676">
    <property type="term" value="F:nucleic acid binding"/>
    <property type="evidence" value="ECO:0007669"/>
    <property type="project" value="InterPro"/>
</dbReference>
<name>B0KFE7_PSEPG</name>
<protein>
    <submittedName>
        <fullName evidence="5">Methyltransferase small</fullName>
    </submittedName>
</protein>
<dbReference type="InterPro" id="IPR006336">
    <property type="entry name" value="GCS2"/>
</dbReference>
<dbReference type="Pfam" id="PF05175">
    <property type="entry name" value="MTS"/>
    <property type="match status" value="1"/>
</dbReference>
<dbReference type="eggNOG" id="COG2170">
    <property type="taxonomic scope" value="Bacteria"/>
</dbReference>
<dbReference type="Pfam" id="PF04107">
    <property type="entry name" value="GCS2"/>
    <property type="match status" value="1"/>
</dbReference>
<dbReference type="GO" id="GO:0042398">
    <property type="term" value="P:modified amino acid biosynthetic process"/>
    <property type="evidence" value="ECO:0007669"/>
    <property type="project" value="InterPro"/>
</dbReference>
<evidence type="ECO:0000256" key="1">
    <source>
        <dbReference type="ARBA" id="ARBA00022603"/>
    </source>
</evidence>
<dbReference type="PROSITE" id="PS00092">
    <property type="entry name" value="N6_MTASE"/>
    <property type="match status" value="1"/>
</dbReference>
<dbReference type="GO" id="GO:0032259">
    <property type="term" value="P:methylation"/>
    <property type="evidence" value="ECO:0007669"/>
    <property type="project" value="UniProtKB-KW"/>
</dbReference>
<dbReference type="InterPro" id="IPR002052">
    <property type="entry name" value="DNA_methylase_N6_adenine_CS"/>
</dbReference>
<evidence type="ECO:0000259" key="4">
    <source>
        <dbReference type="Pfam" id="PF05175"/>
    </source>
</evidence>
<reference evidence="5 6" key="1">
    <citation type="submission" date="2008-01" db="EMBL/GenBank/DDBJ databases">
        <title>Complete sequence of Pseudomonas putida GB-1.</title>
        <authorList>
            <consortium name="US DOE Joint Genome Institute"/>
            <person name="Copeland A."/>
            <person name="Lucas S."/>
            <person name="Lapidus A."/>
            <person name="Barry K."/>
            <person name="Glavina del Rio T."/>
            <person name="Dalin E."/>
            <person name="Tice H."/>
            <person name="Pitluck S."/>
            <person name="Bruce D."/>
            <person name="Goodwin L."/>
            <person name="Chertkov O."/>
            <person name="Brettin T."/>
            <person name="Detter J.C."/>
            <person name="Han C."/>
            <person name="Kuske C.R."/>
            <person name="Schmutz J."/>
            <person name="Larimer F."/>
            <person name="Land M."/>
            <person name="Hauser L."/>
            <person name="Kyrpides N."/>
            <person name="Kim E."/>
            <person name="McCarthy J.K."/>
            <person name="Richardson P."/>
        </authorList>
    </citation>
    <scope>NUCLEOTIDE SEQUENCE [LARGE SCALE GENOMIC DNA]</scope>
    <source>
        <strain evidence="5 6">GB-1</strain>
    </source>
</reference>
<feature type="domain" description="Methyltransferase small" evidence="4">
    <location>
        <begin position="141"/>
        <end position="232"/>
    </location>
</feature>
<dbReference type="InterPro" id="IPR050141">
    <property type="entry name" value="GCL_type2/YbdK_subfam"/>
</dbReference>
<dbReference type="GO" id="GO:0008170">
    <property type="term" value="F:N-methyltransferase activity"/>
    <property type="evidence" value="ECO:0007669"/>
    <property type="project" value="UniProtKB-ARBA"/>
</dbReference>
<keyword evidence="1 5" id="KW-0489">Methyltransferase</keyword>
<gene>
    <name evidence="5" type="ordered locus">PputGB1_2978</name>
</gene>
<dbReference type="KEGG" id="ppg:PputGB1_2978"/>
<dbReference type="AlphaFoldDB" id="B0KFE7"/>
<evidence type="ECO:0000256" key="3">
    <source>
        <dbReference type="ARBA" id="ARBA00022691"/>
    </source>
</evidence>
<dbReference type="PANTHER" id="PTHR36510:SF1">
    <property type="entry name" value="GLUTAMATE--CYSTEINE LIGASE 2-RELATED"/>
    <property type="match status" value="1"/>
</dbReference>
<dbReference type="HOGENOM" id="CLU_592953_0_0_6"/>
<sequence length="461" mass="51745">MFGVFRPYEKQLLHDWIAAGWQKSRRLKAPEQTYFEHVEDEHYPEFSLENVLAKMAGARHALPEGLRDVLGWNRPFTPTTLLPDDLAKLMQANVIEYEGNQLRSTVRFSTLGDWTFLHSGYPTVAADAVFFGPDSYRFAHALQAHLQRDTGEIRHAVEIGSGTGIGAIVIATARRSARVMAVDINDLALRYTAINVALAGHANVSVKHSDVLQDVTGTFDLIVANPPYMLDASERTYRHGGGVSGEGLSLRIIEESLPRLAAGGFLLLYTGVAVAAGEDRFYNADWPDYERYLDLLLRTGVRPDVDCWWAIRPSRRYPTVELRIADGCPRLEDGLCIAALFYEMVTHCIEVGREINLLTRETHWVTQENLWRAMRYGRDGRFIDLSSLAPLSAREWLFQLQARFELADVHIDQAVRILTTGSSADQQLKVYDQAVTRGLAHELALQDVVDLLVNQTAQPAL</sequence>
<dbReference type="CDD" id="cd02440">
    <property type="entry name" value="AdoMet_MTases"/>
    <property type="match status" value="1"/>
</dbReference>
<dbReference type="SUPFAM" id="SSF53335">
    <property type="entry name" value="S-adenosyl-L-methionine-dependent methyltransferases"/>
    <property type="match status" value="1"/>
</dbReference>